<gene>
    <name evidence="1" type="ORF">CEXT_531541</name>
</gene>
<accession>A0AAV4WF86</accession>
<dbReference type="EMBL" id="BPLR01016117">
    <property type="protein sequence ID" value="GIY81397.1"/>
    <property type="molecule type" value="Genomic_DNA"/>
</dbReference>
<reference evidence="1 2" key="1">
    <citation type="submission" date="2021-06" db="EMBL/GenBank/DDBJ databases">
        <title>Caerostris extrusa draft genome.</title>
        <authorList>
            <person name="Kono N."/>
            <person name="Arakawa K."/>
        </authorList>
    </citation>
    <scope>NUCLEOTIDE SEQUENCE [LARGE SCALE GENOMIC DNA]</scope>
</reference>
<protein>
    <submittedName>
        <fullName evidence="1">Uncharacterized protein</fullName>
    </submittedName>
</protein>
<name>A0AAV4WF86_CAEEX</name>
<dbReference type="AlphaFoldDB" id="A0AAV4WF86"/>
<organism evidence="1 2">
    <name type="scientific">Caerostris extrusa</name>
    <name type="common">Bark spider</name>
    <name type="synonym">Caerostris bankana</name>
    <dbReference type="NCBI Taxonomy" id="172846"/>
    <lineage>
        <taxon>Eukaryota</taxon>
        <taxon>Metazoa</taxon>
        <taxon>Ecdysozoa</taxon>
        <taxon>Arthropoda</taxon>
        <taxon>Chelicerata</taxon>
        <taxon>Arachnida</taxon>
        <taxon>Araneae</taxon>
        <taxon>Araneomorphae</taxon>
        <taxon>Entelegynae</taxon>
        <taxon>Araneoidea</taxon>
        <taxon>Araneidae</taxon>
        <taxon>Caerostris</taxon>
    </lineage>
</organism>
<evidence type="ECO:0000313" key="2">
    <source>
        <dbReference type="Proteomes" id="UP001054945"/>
    </source>
</evidence>
<proteinExistence type="predicted"/>
<dbReference type="Proteomes" id="UP001054945">
    <property type="component" value="Unassembled WGS sequence"/>
</dbReference>
<evidence type="ECO:0000313" key="1">
    <source>
        <dbReference type="EMBL" id="GIY81397.1"/>
    </source>
</evidence>
<keyword evidence="2" id="KW-1185">Reference proteome</keyword>
<comment type="caution">
    <text evidence="1">The sequence shown here is derived from an EMBL/GenBank/DDBJ whole genome shotgun (WGS) entry which is preliminary data.</text>
</comment>
<sequence>MFGEGLWCLKSKQIKKESSEIKIRLPHLRGVTFRLGSCLSWLFELIYCVALSNSERSKTSLAECKNECQVLNLPRTDVGWRKDTSGIICTPQ</sequence>